<evidence type="ECO:0000313" key="6">
    <source>
        <dbReference type="Proteomes" id="UP000585474"/>
    </source>
</evidence>
<dbReference type="GO" id="GO:0016579">
    <property type="term" value="P:protein deubiquitination"/>
    <property type="evidence" value="ECO:0007669"/>
    <property type="project" value="InterPro"/>
</dbReference>
<evidence type="ECO:0000256" key="2">
    <source>
        <dbReference type="ARBA" id="ARBA00022801"/>
    </source>
</evidence>
<dbReference type="InterPro" id="IPR028889">
    <property type="entry name" value="USP"/>
</dbReference>
<dbReference type="OrthoDB" id="205782at2759"/>
<dbReference type="CDD" id="cd02257">
    <property type="entry name" value="Peptidase_C19"/>
    <property type="match status" value="1"/>
</dbReference>
<evidence type="ECO:0000256" key="1">
    <source>
        <dbReference type="ARBA" id="ARBA00022786"/>
    </source>
</evidence>
<protein>
    <submittedName>
        <fullName evidence="5">Ubiquitin carboxyl-terminal hydrolase-related protein</fullName>
    </submittedName>
</protein>
<dbReference type="InterPro" id="IPR013087">
    <property type="entry name" value="Znf_C2H2_type"/>
</dbReference>
<name>A0A7J0EV70_9ERIC</name>
<accession>A0A7J0EV70</accession>
<feature type="compositionally biased region" description="Basic residues" evidence="3">
    <location>
        <begin position="804"/>
        <end position="817"/>
    </location>
</feature>
<proteinExistence type="predicted"/>
<dbReference type="PROSITE" id="PS50235">
    <property type="entry name" value="USP_3"/>
    <property type="match status" value="1"/>
</dbReference>
<dbReference type="PANTHER" id="PTHR22975:SF9">
    <property type="entry name" value="ECHINUS SPLICE FORM 3"/>
    <property type="match status" value="1"/>
</dbReference>
<dbReference type="Pfam" id="PF04780">
    <property type="entry name" value="DUF629"/>
    <property type="match status" value="1"/>
</dbReference>
<dbReference type="InterPro" id="IPR006866">
    <property type="entry name" value="DUF627_N"/>
</dbReference>
<gene>
    <name evidence="5" type="ORF">Acr_06g0014270</name>
</gene>
<reference evidence="5 6" key="1">
    <citation type="submission" date="2019-07" db="EMBL/GenBank/DDBJ databases">
        <title>De Novo Assembly of kiwifruit Actinidia rufa.</title>
        <authorList>
            <person name="Sugita-Konishi S."/>
            <person name="Sato K."/>
            <person name="Mori E."/>
            <person name="Abe Y."/>
            <person name="Kisaki G."/>
            <person name="Hamano K."/>
            <person name="Suezawa K."/>
            <person name="Otani M."/>
            <person name="Fukuda T."/>
            <person name="Manabe T."/>
            <person name="Gomi K."/>
            <person name="Tabuchi M."/>
            <person name="Akimitsu K."/>
            <person name="Kataoka I."/>
        </authorList>
    </citation>
    <scope>NUCLEOTIDE SEQUENCE [LARGE SCALE GENOMIC DNA]</scope>
    <source>
        <strain evidence="6">cv. Fuchu</strain>
    </source>
</reference>
<feature type="compositionally biased region" description="Basic and acidic residues" evidence="3">
    <location>
        <begin position="643"/>
        <end position="657"/>
    </location>
</feature>
<evidence type="ECO:0000256" key="3">
    <source>
        <dbReference type="SAM" id="MobiDB-lite"/>
    </source>
</evidence>
<dbReference type="Pfam" id="PF04781">
    <property type="entry name" value="DUF627"/>
    <property type="match status" value="1"/>
</dbReference>
<dbReference type="Pfam" id="PF00443">
    <property type="entry name" value="UCH"/>
    <property type="match status" value="1"/>
</dbReference>
<comment type="caution">
    <text evidence="5">The sequence shown here is derived from an EMBL/GenBank/DDBJ whole genome shotgun (WGS) entry which is preliminary data.</text>
</comment>
<feature type="compositionally biased region" description="Basic residues" evidence="3">
    <location>
        <begin position="629"/>
        <end position="642"/>
    </location>
</feature>
<dbReference type="Gene3D" id="3.90.70.10">
    <property type="entry name" value="Cysteine proteinases"/>
    <property type="match status" value="1"/>
</dbReference>
<keyword evidence="6" id="KW-1185">Reference proteome</keyword>
<feature type="region of interest" description="Disordered" evidence="3">
    <location>
        <begin position="774"/>
        <end position="817"/>
    </location>
</feature>
<dbReference type="InterPro" id="IPR006865">
    <property type="entry name" value="DUF629"/>
</dbReference>
<dbReference type="GO" id="GO:0004843">
    <property type="term" value="F:cysteine-type deubiquitinase activity"/>
    <property type="evidence" value="ECO:0007669"/>
    <property type="project" value="InterPro"/>
</dbReference>
<feature type="region of interest" description="Disordered" evidence="3">
    <location>
        <begin position="618"/>
        <end position="689"/>
    </location>
</feature>
<organism evidence="5 6">
    <name type="scientific">Actinidia rufa</name>
    <dbReference type="NCBI Taxonomy" id="165716"/>
    <lineage>
        <taxon>Eukaryota</taxon>
        <taxon>Viridiplantae</taxon>
        <taxon>Streptophyta</taxon>
        <taxon>Embryophyta</taxon>
        <taxon>Tracheophyta</taxon>
        <taxon>Spermatophyta</taxon>
        <taxon>Magnoliopsida</taxon>
        <taxon>eudicotyledons</taxon>
        <taxon>Gunneridae</taxon>
        <taxon>Pentapetalae</taxon>
        <taxon>asterids</taxon>
        <taxon>Ericales</taxon>
        <taxon>Actinidiaceae</taxon>
        <taxon>Actinidia</taxon>
    </lineage>
</organism>
<keyword evidence="2 5" id="KW-0378">Hydrolase</keyword>
<dbReference type="SUPFAM" id="SSF54001">
    <property type="entry name" value="Cysteine proteinases"/>
    <property type="match status" value="1"/>
</dbReference>
<dbReference type="InterPro" id="IPR052398">
    <property type="entry name" value="Ubiquitin_hydrolase_53/54"/>
</dbReference>
<dbReference type="AlphaFoldDB" id="A0A7J0EV70"/>
<evidence type="ECO:0000313" key="5">
    <source>
        <dbReference type="EMBL" id="GFY89487.1"/>
    </source>
</evidence>
<feature type="domain" description="USP" evidence="4">
    <location>
        <begin position="857"/>
        <end position="1166"/>
    </location>
</feature>
<sequence length="1166" mass="132063">MAPKNRNLPLPITADTASANHCGATPIQEHSDTESVDLLPLRRNNDTEFLRLIEETCLRHPNSVIAHRTQAHIHHQAASKITDPATKQQHLQNAVVSARRTVTLSSGSIEHVDFLCGLLIESASDARAHEEVVRECERALAVEDPIDPADDTKVEERIESVRVELQSHMQKSRAAVTDEIEKINVPKSRAYWAAMSEERRRGFLELKIGDLKEHFRLLKDDSAMKAFLESLDYADKNKTWKSWPCFWCDEKFAKVELRLKHIEKFHKEFEKIARKLRDYVPQEIDPDWAKLLVHGTWKPVDIPRALEIIRNHSKSELGNEDKDPFSCEVPKKEDEVSEDKDLDDITKLKKIWLPKAFSDNQNWPLSDDIKRAKTLESIHGEFQLLMRREYLSMKNLSKVIGYAIDQLQKFVPASELRVHDLDRTPLCICFLGVFQLNSVLNFLQHLSSAGNVHMVPHTGSLLSDFKGLEFEEGIVFTATCKIRDDEVDVIPDGDALMHYLFDSSATIGELSAIWRVLQDSIKRRGLSSLETLEKEFIAFQGLYKLDKTDEKLEKAGLEMWKLGSNHKHTTSLDYRSIVLPLLKLFMKAQMEALVDENARQKADAVQIAILSELEPNAKKNTIRGGGPMKHPKDKSMVKKKNKDNKISKDPKATRGDELNVVQEEKEEEPHLPAGQTAGSPRSVTDELKQQEEEEIKLKEMFERKRLIEDEAKQKNLAKQTTDEASDSVIRLNLEASGSVIQLNLEASCHVKAEIYVEKMQLNLEGISSVMAHQDPSLRKRKMPEDFSGAPVSAKSPKVSSRASVSRKNRGSRSHSKVKQVLDMIPAQKNLPLTTSQSEPSVAQLEESEEVLSGMLAPGMKNDDDEFNCILNVVVQSFWHLETFRDEFLSRSKSAHVHFGNPCVVCALHEVLNGLSFACENRQSEAVSPMPLRIAMSKLIPILFKQGQQNDASEVLFSLLDVLHLSFTPNTGLASQKCDSNACIAHRFFDVDIVKKLICQYCVLHVRSLLKSSALLAQTMDTQSPLDELLKLGRNQSLTCDPAVKGCGKDNNLHHILSIRPLVFTIVLVWGTPTASIDDISKTLEVLNPDIDLGVVFDGLDRGHKHFLISMVCYGGRHYICFVHNCYHQQWILYDDEIVQVIGSWKKVTLECKRRRFQPTVLFFESQ</sequence>
<dbReference type="Proteomes" id="UP000585474">
    <property type="component" value="Unassembled WGS sequence"/>
</dbReference>
<dbReference type="InterPro" id="IPR001394">
    <property type="entry name" value="Peptidase_C19_UCH"/>
</dbReference>
<dbReference type="InterPro" id="IPR038765">
    <property type="entry name" value="Papain-like_cys_pep_sf"/>
</dbReference>
<keyword evidence="1" id="KW-0833">Ubl conjugation pathway</keyword>
<evidence type="ECO:0000259" key="4">
    <source>
        <dbReference type="PROSITE" id="PS50235"/>
    </source>
</evidence>
<dbReference type="EMBL" id="BJWL01000006">
    <property type="protein sequence ID" value="GFY89487.1"/>
    <property type="molecule type" value="Genomic_DNA"/>
</dbReference>
<dbReference type="PANTHER" id="PTHR22975">
    <property type="entry name" value="UBIQUITIN SPECIFIC PROTEINASE"/>
    <property type="match status" value="1"/>
</dbReference>
<dbReference type="PROSITE" id="PS00028">
    <property type="entry name" value="ZINC_FINGER_C2H2_1"/>
    <property type="match status" value="1"/>
</dbReference>